<dbReference type="InterPro" id="IPR011990">
    <property type="entry name" value="TPR-like_helical_dom_sf"/>
</dbReference>
<dbReference type="Gene3D" id="1.25.40.10">
    <property type="entry name" value="Tetratricopeptide repeat domain"/>
    <property type="match status" value="1"/>
</dbReference>
<dbReference type="AlphaFoldDB" id="A0A6A6WXT5"/>
<evidence type="ECO:0000313" key="1">
    <source>
        <dbReference type="EMBL" id="KAF2788537.1"/>
    </source>
</evidence>
<protein>
    <recommendedName>
        <fullName evidence="3">Kinesin light chain</fullName>
    </recommendedName>
</protein>
<keyword evidence="2" id="KW-1185">Reference proteome</keyword>
<sequence>METRKKKLGVDHPDTLLSMNNLACTWEEQGKVAEALCLQTECVRRCQHVFKPDHPHFRTILATLEKWEAEHPDVNIALRLENVSLKPGGV</sequence>
<gene>
    <name evidence="1" type="ORF">K505DRAFT_285943</name>
</gene>
<dbReference type="Pfam" id="PF13374">
    <property type="entry name" value="TPR_10"/>
    <property type="match status" value="1"/>
</dbReference>
<dbReference type="OrthoDB" id="5986190at2759"/>
<evidence type="ECO:0008006" key="3">
    <source>
        <dbReference type="Google" id="ProtNLM"/>
    </source>
</evidence>
<accession>A0A6A6WXT5</accession>
<dbReference type="EMBL" id="MU002207">
    <property type="protein sequence ID" value="KAF2788537.1"/>
    <property type="molecule type" value="Genomic_DNA"/>
</dbReference>
<dbReference type="Proteomes" id="UP000799757">
    <property type="component" value="Unassembled WGS sequence"/>
</dbReference>
<proteinExistence type="predicted"/>
<reference evidence="1" key="1">
    <citation type="journal article" date="2020" name="Stud. Mycol.">
        <title>101 Dothideomycetes genomes: a test case for predicting lifestyles and emergence of pathogens.</title>
        <authorList>
            <person name="Haridas S."/>
            <person name="Albert R."/>
            <person name="Binder M."/>
            <person name="Bloem J."/>
            <person name="Labutti K."/>
            <person name="Salamov A."/>
            <person name="Andreopoulos B."/>
            <person name="Baker S."/>
            <person name="Barry K."/>
            <person name="Bills G."/>
            <person name="Bluhm B."/>
            <person name="Cannon C."/>
            <person name="Castanera R."/>
            <person name="Culley D."/>
            <person name="Daum C."/>
            <person name="Ezra D."/>
            <person name="Gonzalez J."/>
            <person name="Henrissat B."/>
            <person name="Kuo A."/>
            <person name="Liang C."/>
            <person name="Lipzen A."/>
            <person name="Lutzoni F."/>
            <person name="Magnuson J."/>
            <person name="Mondo S."/>
            <person name="Nolan M."/>
            <person name="Ohm R."/>
            <person name="Pangilinan J."/>
            <person name="Park H.-J."/>
            <person name="Ramirez L."/>
            <person name="Alfaro M."/>
            <person name="Sun H."/>
            <person name="Tritt A."/>
            <person name="Yoshinaga Y."/>
            <person name="Zwiers L.-H."/>
            <person name="Turgeon B."/>
            <person name="Goodwin S."/>
            <person name="Spatafora J."/>
            <person name="Crous P."/>
            <person name="Grigoriev I."/>
        </authorList>
    </citation>
    <scope>NUCLEOTIDE SEQUENCE</scope>
    <source>
        <strain evidence="1">CBS 109.77</strain>
    </source>
</reference>
<name>A0A6A6WXT5_9PLEO</name>
<organism evidence="1 2">
    <name type="scientific">Melanomma pulvis-pyrius CBS 109.77</name>
    <dbReference type="NCBI Taxonomy" id="1314802"/>
    <lineage>
        <taxon>Eukaryota</taxon>
        <taxon>Fungi</taxon>
        <taxon>Dikarya</taxon>
        <taxon>Ascomycota</taxon>
        <taxon>Pezizomycotina</taxon>
        <taxon>Dothideomycetes</taxon>
        <taxon>Pleosporomycetidae</taxon>
        <taxon>Pleosporales</taxon>
        <taxon>Melanommataceae</taxon>
        <taxon>Melanomma</taxon>
    </lineage>
</organism>
<evidence type="ECO:0000313" key="2">
    <source>
        <dbReference type="Proteomes" id="UP000799757"/>
    </source>
</evidence>